<reference evidence="1" key="1">
    <citation type="submission" date="2014-09" db="EMBL/GenBank/DDBJ databases">
        <authorList>
            <person name="Magalhaes I.L.F."/>
            <person name="Oliveira U."/>
            <person name="Santos F.R."/>
            <person name="Vidigal T.H.D.A."/>
            <person name="Brescovit A.D."/>
            <person name="Santos A.J."/>
        </authorList>
    </citation>
    <scope>NUCLEOTIDE SEQUENCE</scope>
    <source>
        <tissue evidence="1">Shoot tissue taken approximately 20 cm above the soil surface</tissue>
    </source>
</reference>
<evidence type="ECO:0000313" key="1">
    <source>
        <dbReference type="EMBL" id="JAD57929.1"/>
    </source>
</evidence>
<accession>A0A0A9B1Q8</accession>
<dbReference type="EMBL" id="GBRH01239966">
    <property type="protein sequence ID" value="JAD57929.1"/>
    <property type="molecule type" value="Transcribed_RNA"/>
</dbReference>
<name>A0A0A9B1Q8_ARUDO</name>
<reference evidence="1" key="2">
    <citation type="journal article" date="2015" name="Data Brief">
        <title>Shoot transcriptome of the giant reed, Arundo donax.</title>
        <authorList>
            <person name="Barrero R.A."/>
            <person name="Guerrero F.D."/>
            <person name="Moolhuijzen P."/>
            <person name="Goolsby J.A."/>
            <person name="Tidwell J."/>
            <person name="Bellgard S.E."/>
            <person name="Bellgard M.I."/>
        </authorList>
    </citation>
    <scope>NUCLEOTIDE SEQUENCE</scope>
    <source>
        <tissue evidence="1">Shoot tissue taken approximately 20 cm above the soil surface</tissue>
    </source>
</reference>
<protein>
    <submittedName>
        <fullName evidence="1">Uncharacterized protein</fullName>
    </submittedName>
</protein>
<organism evidence="1">
    <name type="scientific">Arundo donax</name>
    <name type="common">Giant reed</name>
    <name type="synonym">Donax arundinaceus</name>
    <dbReference type="NCBI Taxonomy" id="35708"/>
    <lineage>
        <taxon>Eukaryota</taxon>
        <taxon>Viridiplantae</taxon>
        <taxon>Streptophyta</taxon>
        <taxon>Embryophyta</taxon>
        <taxon>Tracheophyta</taxon>
        <taxon>Spermatophyta</taxon>
        <taxon>Magnoliopsida</taxon>
        <taxon>Liliopsida</taxon>
        <taxon>Poales</taxon>
        <taxon>Poaceae</taxon>
        <taxon>PACMAD clade</taxon>
        <taxon>Arundinoideae</taxon>
        <taxon>Arundineae</taxon>
        <taxon>Arundo</taxon>
    </lineage>
</organism>
<sequence>MSVVADAKLTLPSQSM</sequence>
<dbReference type="AlphaFoldDB" id="A0A0A9B1Q8"/>
<proteinExistence type="predicted"/>